<evidence type="ECO:0000313" key="4">
    <source>
        <dbReference type="Proteomes" id="UP001163255"/>
    </source>
</evidence>
<accession>A0ABY6GSS7</accession>
<keyword evidence="2" id="KW-0472">Membrane</keyword>
<proteinExistence type="predicted"/>
<dbReference type="Proteomes" id="UP001163255">
    <property type="component" value="Chromosome"/>
</dbReference>
<feature type="transmembrane region" description="Helical" evidence="2">
    <location>
        <begin position="479"/>
        <end position="503"/>
    </location>
</feature>
<keyword evidence="2" id="KW-1133">Transmembrane helix</keyword>
<evidence type="ECO:0000256" key="2">
    <source>
        <dbReference type="SAM" id="Phobius"/>
    </source>
</evidence>
<name>A0ABY6GSS7_9GAMM</name>
<protein>
    <recommendedName>
        <fullName evidence="5">TPM domain-containing protein</fullName>
    </recommendedName>
</protein>
<evidence type="ECO:0000313" key="3">
    <source>
        <dbReference type="EMBL" id="UYM15444.1"/>
    </source>
</evidence>
<feature type="compositionally biased region" description="Basic and acidic residues" evidence="1">
    <location>
        <begin position="452"/>
        <end position="465"/>
    </location>
</feature>
<keyword evidence="2" id="KW-0812">Transmembrane</keyword>
<gene>
    <name evidence="3" type="ORF">NX720_21750</name>
</gene>
<evidence type="ECO:0000256" key="1">
    <source>
        <dbReference type="SAM" id="MobiDB-lite"/>
    </source>
</evidence>
<dbReference type="EMBL" id="CP103300">
    <property type="protein sequence ID" value="UYM15444.1"/>
    <property type="molecule type" value="Genomic_DNA"/>
</dbReference>
<organism evidence="3 4">
    <name type="scientific">Endozoicomonas euniceicola</name>
    <dbReference type="NCBI Taxonomy" id="1234143"/>
    <lineage>
        <taxon>Bacteria</taxon>
        <taxon>Pseudomonadati</taxon>
        <taxon>Pseudomonadota</taxon>
        <taxon>Gammaproteobacteria</taxon>
        <taxon>Oceanospirillales</taxon>
        <taxon>Endozoicomonadaceae</taxon>
        <taxon>Endozoicomonas</taxon>
    </lineage>
</organism>
<evidence type="ECO:0008006" key="5">
    <source>
        <dbReference type="Google" id="ProtNLM"/>
    </source>
</evidence>
<feature type="region of interest" description="Disordered" evidence="1">
    <location>
        <begin position="571"/>
        <end position="603"/>
    </location>
</feature>
<feature type="compositionally biased region" description="Polar residues" evidence="1">
    <location>
        <begin position="572"/>
        <end position="583"/>
    </location>
</feature>
<sequence length="603" mass="67551">MKDSLLISFIIRALTLIILFFSLSGTAQQLPRKHTQTPNTSNEAQTLDDLCNSSIESGGRLNESIQTAAATILNNIQKQFPFNQISRCVMLFPDGKPIDETIGEYNRNRIPEDKKNTVFLMVGPGVRTELTNPAHRDQGLIMVDARGARRTLQAHWQKSYKVNQTITLEKGQKLVGIPLTTDAKLANDFYIGLERMWENSESDTSKKDSLIDSNATGILISGLSNAPAFLSTPYELKPSEQATKSISASSSLLSFEIKQNSDKLDIQPEKNIINIFNSELVQPAGQSINIFATENFLFHEKKYDQALFNIKGSHFFSYGQSVTDNPVFLTTDTHTSNSEYNQKVGTYLKLENNHFFGECKRNIVSRVDNIKNYVAYNNRFICWINGDNPADLKLKNNFMATDFLTYGSSNPVTRYISYEDGNRFKGAIYLPDVIPLSGSGHSDAKHHRRRFVRETGQRDNEKTDTSHNTQASNNNQKTVVYISLGIAVLSLGVATISMTYSFLNRVKIRSLENALRPPPASHVPQVPGQHRYQLVHNPPGHGNDCQQVMMSPAHDPLVVRPNTPVRTLPVRTRNSLISHSGASRSRKKKSIQMSDASFDDVFD</sequence>
<feature type="region of interest" description="Disordered" evidence="1">
    <location>
        <begin position="439"/>
        <end position="472"/>
    </location>
</feature>
<keyword evidence="4" id="KW-1185">Reference proteome</keyword>
<reference evidence="3" key="1">
    <citation type="submission" date="2022-10" db="EMBL/GenBank/DDBJ databases">
        <title>Completed Genome Sequence of two octocoral isolated bacterium, Endozoicomonas euniceicola EF212T and Endozoicomonas gorgoniicola PS125T.</title>
        <authorList>
            <person name="Chiou Y.-J."/>
            <person name="Chen Y.-H."/>
        </authorList>
    </citation>
    <scope>NUCLEOTIDE SEQUENCE</scope>
    <source>
        <strain evidence="3">EF212</strain>
    </source>
</reference>
<dbReference type="RefSeq" id="WP_262597457.1">
    <property type="nucleotide sequence ID" value="NZ_CP103300.1"/>
</dbReference>